<evidence type="ECO:0000313" key="1">
    <source>
        <dbReference type="EMBL" id="XAN06802.1"/>
    </source>
</evidence>
<keyword evidence="2" id="KW-1185">Reference proteome</keyword>
<dbReference type="Proteomes" id="UP001442841">
    <property type="component" value="Chromosome"/>
</dbReference>
<accession>A0ABZ3FLA1</accession>
<gene>
    <name evidence="1" type="ORF">AADG42_05580</name>
</gene>
<reference evidence="1 2" key="1">
    <citation type="submission" date="2024-04" db="EMBL/GenBank/DDBJ databases">
        <title>Isolation of an actinomycete strain from pig manure.</title>
        <authorList>
            <person name="Gong T."/>
            <person name="Yu Z."/>
            <person name="An M."/>
            <person name="Wei C."/>
            <person name="Yang W."/>
            <person name="Liu L."/>
        </authorList>
    </citation>
    <scope>NUCLEOTIDE SEQUENCE [LARGE SCALE GENOMIC DNA]</scope>
    <source>
        <strain evidence="1 2">ZF39</strain>
    </source>
</reference>
<sequence>MLDPSVRALLDGHWYDALAALLHGVTPKGRDAAKLKRAYALATAAKRVLDLDAEDFGTIAKGFSAPWANRLEASCFPLQPRGAQRGALRSLVPLYELMLEVTQLRALRHEPLQVVVTAHLIGEYLCQLAWESALGHGGDPLVLGRTVGERWGTDDPECPHNSALRATAKRALNACNGDLAGYTAYLDKFHSRLGDALAVCAMNHATVGAGERPDVGETCPNPCRWATAGSMRDRKDLDARVRLALLYEESPIVSLRHHAPVGHFFGVPSVQEISEAWLRTWDRLTQPWADGSNPLLAGDVPAVGPPDEALPGLSVLVSAVAGQPIGPGRVIRSIGDEITALLDEDD</sequence>
<dbReference type="RefSeq" id="WP_425308235.1">
    <property type="nucleotide sequence ID" value="NZ_CP154795.1"/>
</dbReference>
<protein>
    <submittedName>
        <fullName evidence="1">Uncharacterized protein</fullName>
    </submittedName>
</protein>
<dbReference type="EMBL" id="CP154795">
    <property type="protein sequence ID" value="XAN06802.1"/>
    <property type="molecule type" value="Genomic_DNA"/>
</dbReference>
<evidence type="ECO:0000313" key="2">
    <source>
        <dbReference type="Proteomes" id="UP001442841"/>
    </source>
</evidence>
<name>A0ABZ3FLA1_9ACTN</name>
<organism evidence="1 2">
    <name type="scientific">Ammonicoccus fulvus</name>
    <dbReference type="NCBI Taxonomy" id="3138240"/>
    <lineage>
        <taxon>Bacteria</taxon>
        <taxon>Bacillati</taxon>
        <taxon>Actinomycetota</taxon>
        <taxon>Actinomycetes</taxon>
        <taxon>Propionibacteriales</taxon>
        <taxon>Propionibacteriaceae</taxon>
        <taxon>Ammonicoccus</taxon>
    </lineage>
</organism>
<proteinExistence type="predicted"/>